<feature type="region of interest" description="Disordered" evidence="1">
    <location>
        <begin position="210"/>
        <end position="232"/>
    </location>
</feature>
<proteinExistence type="predicted"/>
<dbReference type="AlphaFoldDB" id="Q8GVJ3"/>
<name>Q8GVJ3_ORYSJ</name>
<reference evidence="3" key="2">
    <citation type="journal article" date="2008" name="Nucleic Acids Res.">
        <title>The rice annotation project database (RAP-DB): 2008 update.</title>
        <authorList>
            <consortium name="The rice annotation project (RAP)"/>
        </authorList>
    </citation>
    <scope>GENOME REANNOTATION</scope>
    <source>
        <strain evidence="3">cv. Nipponbare</strain>
    </source>
</reference>
<feature type="compositionally biased region" description="Basic residues" evidence="1">
    <location>
        <begin position="85"/>
        <end position="96"/>
    </location>
</feature>
<organism evidence="2 3">
    <name type="scientific">Oryza sativa subsp. japonica</name>
    <name type="common">Rice</name>
    <dbReference type="NCBI Taxonomy" id="39947"/>
    <lineage>
        <taxon>Eukaryota</taxon>
        <taxon>Viridiplantae</taxon>
        <taxon>Streptophyta</taxon>
        <taxon>Embryophyta</taxon>
        <taxon>Tracheophyta</taxon>
        <taxon>Spermatophyta</taxon>
        <taxon>Magnoliopsida</taxon>
        <taxon>Liliopsida</taxon>
        <taxon>Poales</taxon>
        <taxon>Poaceae</taxon>
        <taxon>BOP clade</taxon>
        <taxon>Oryzoideae</taxon>
        <taxon>Oryzeae</taxon>
        <taxon>Oryzinae</taxon>
        <taxon>Oryza</taxon>
        <taxon>Oryza sativa</taxon>
    </lineage>
</organism>
<feature type="region of interest" description="Disordered" evidence="1">
    <location>
        <begin position="288"/>
        <end position="315"/>
    </location>
</feature>
<dbReference type="Proteomes" id="UP000000763">
    <property type="component" value="Chromosome 7"/>
</dbReference>
<protein>
    <submittedName>
        <fullName evidence="2">Uncharacterized protein</fullName>
    </submittedName>
</protein>
<evidence type="ECO:0000256" key="1">
    <source>
        <dbReference type="SAM" id="MobiDB-lite"/>
    </source>
</evidence>
<feature type="compositionally biased region" description="Acidic residues" evidence="1">
    <location>
        <begin position="212"/>
        <end position="224"/>
    </location>
</feature>
<evidence type="ECO:0000313" key="3">
    <source>
        <dbReference type="Proteomes" id="UP000000763"/>
    </source>
</evidence>
<evidence type="ECO:0000313" key="2">
    <source>
        <dbReference type="EMBL" id="BAC45171.1"/>
    </source>
</evidence>
<reference evidence="3" key="1">
    <citation type="journal article" date="2005" name="Nature">
        <title>The map-based sequence of the rice genome.</title>
        <authorList>
            <consortium name="International rice genome sequencing project (IRGSP)"/>
            <person name="Matsumoto T."/>
            <person name="Wu J."/>
            <person name="Kanamori H."/>
            <person name="Katayose Y."/>
            <person name="Fujisawa M."/>
            <person name="Namiki N."/>
            <person name="Mizuno H."/>
            <person name="Yamamoto K."/>
            <person name="Antonio B.A."/>
            <person name="Baba T."/>
            <person name="Sakata K."/>
            <person name="Nagamura Y."/>
            <person name="Aoki H."/>
            <person name="Arikawa K."/>
            <person name="Arita K."/>
            <person name="Bito T."/>
            <person name="Chiden Y."/>
            <person name="Fujitsuka N."/>
            <person name="Fukunaka R."/>
            <person name="Hamada M."/>
            <person name="Harada C."/>
            <person name="Hayashi A."/>
            <person name="Hijishita S."/>
            <person name="Honda M."/>
            <person name="Hosokawa S."/>
            <person name="Ichikawa Y."/>
            <person name="Idonuma A."/>
            <person name="Iijima M."/>
            <person name="Ikeda M."/>
            <person name="Ikeno M."/>
            <person name="Ito K."/>
            <person name="Ito S."/>
            <person name="Ito T."/>
            <person name="Ito Y."/>
            <person name="Ito Y."/>
            <person name="Iwabuchi A."/>
            <person name="Kamiya K."/>
            <person name="Karasawa W."/>
            <person name="Kurita K."/>
            <person name="Katagiri S."/>
            <person name="Kikuta A."/>
            <person name="Kobayashi H."/>
            <person name="Kobayashi N."/>
            <person name="Machita K."/>
            <person name="Maehara T."/>
            <person name="Masukawa M."/>
            <person name="Mizubayashi T."/>
            <person name="Mukai Y."/>
            <person name="Nagasaki H."/>
            <person name="Nagata Y."/>
            <person name="Naito S."/>
            <person name="Nakashima M."/>
            <person name="Nakama Y."/>
            <person name="Nakamichi Y."/>
            <person name="Nakamura M."/>
            <person name="Meguro A."/>
            <person name="Negishi M."/>
            <person name="Ohta I."/>
            <person name="Ohta T."/>
            <person name="Okamoto M."/>
            <person name="Ono N."/>
            <person name="Saji S."/>
            <person name="Sakaguchi M."/>
            <person name="Sakai K."/>
            <person name="Shibata M."/>
            <person name="Shimokawa T."/>
            <person name="Song J."/>
            <person name="Takazaki Y."/>
            <person name="Terasawa K."/>
            <person name="Tsugane M."/>
            <person name="Tsuji K."/>
            <person name="Ueda S."/>
            <person name="Waki K."/>
            <person name="Yamagata H."/>
            <person name="Yamamoto M."/>
            <person name="Yamamoto S."/>
            <person name="Yamane H."/>
            <person name="Yoshiki S."/>
            <person name="Yoshihara R."/>
            <person name="Yukawa K."/>
            <person name="Zhong H."/>
            <person name="Yano M."/>
            <person name="Yuan Q."/>
            <person name="Ouyang S."/>
            <person name="Liu J."/>
            <person name="Jones K.M."/>
            <person name="Gansberger K."/>
            <person name="Moffat K."/>
            <person name="Hill J."/>
            <person name="Bera J."/>
            <person name="Fadrosh D."/>
            <person name="Jin S."/>
            <person name="Johri S."/>
            <person name="Kim M."/>
            <person name="Overton L."/>
            <person name="Reardon M."/>
            <person name="Tsitrin T."/>
            <person name="Vuong H."/>
            <person name="Weaver B."/>
            <person name="Ciecko A."/>
            <person name="Tallon L."/>
            <person name="Jackson J."/>
            <person name="Pai G."/>
            <person name="Aken S.V."/>
            <person name="Utterback T."/>
            <person name="Reidmuller S."/>
            <person name="Feldblyum T."/>
            <person name="Hsiao J."/>
            <person name="Zismann V."/>
            <person name="Iobst S."/>
            <person name="de Vazeille A.R."/>
            <person name="Buell C.R."/>
            <person name="Ying K."/>
            <person name="Li Y."/>
            <person name="Lu T."/>
            <person name="Huang Y."/>
            <person name="Zhao Q."/>
            <person name="Feng Q."/>
            <person name="Zhang L."/>
            <person name="Zhu J."/>
            <person name="Weng Q."/>
            <person name="Mu J."/>
            <person name="Lu Y."/>
            <person name="Fan D."/>
            <person name="Liu Y."/>
            <person name="Guan J."/>
            <person name="Zhang Y."/>
            <person name="Yu S."/>
            <person name="Liu X."/>
            <person name="Zhang Y."/>
            <person name="Hong G."/>
            <person name="Han B."/>
            <person name="Choisne N."/>
            <person name="Demange N."/>
            <person name="Orjeda G."/>
            <person name="Samain S."/>
            <person name="Cattolico L."/>
            <person name="Pelletier E."/>
            <person name="Couloux A."/>
            <person name="Segurens B."/>
            <person name="Wincker P."/>
            <person name="D'Hont A."/>
            <person name="Scarpelli C."/>
            <person name="Weissenbach J."/>
            <person name="Salanoubat M."/>
            <person name="Quetier F."/>
            <person name="Yu Y."/>
            <person name="Kim H.R."/>
            <person name="Rambo T."/>
            <person name="Currie J."/>
            <person name="Collura K."/>
            <person name="Luo M."/>
            <person name="Yang T."/>
            <person name="Ammiraju J.S.S."/>
            <person name="Engler F."/>
            <person name="Soderlund C."/>
            <person name="Wing R.A."/>
            <person name="Palmer L.E."/>
            <person name="de la Bastide M."/>
            <person name="Spiegel L."/>
            <person name="Nascimento L."/>
            <person name="Zutavern T."/>
            <person name="O'Shaughnessy A."/>
            <person name="Dike S."/>
            <person name="Dedhia N."/>
            <person name="Preston R."/>
            <person name="Balija V."/>
            <person name="McCombie W.R."/>
            <person name="Chow T."/>
            <person name="Chen H."/>
            <person name="Chung M."/>
            <person name="Chen C."/>
            <person name="Shaw J."/>
            <person name="Wu H."/>
            <person name="Hsiao K."/>
            <person name="Chao Y."/>
            <person name="Chu M."/>
            <person name="Cheng C."/>
            <person name="Hour A."/>
            <person name="Lee P."/>
            <person name="Lin S."/>
            <person name="Lin Y."/>
            <person name="Liou J."/>
            <person name="Liu S."/>
            <person name="Hsing Y."/>
            <person name="Raghuvanshi S."/>
            <person name="Mohanty A."/>
            <person name="Bharti A.K."/>
            <person name="Gaur A."/>
            <person name="Gupta V."/>
            <person name="Kumar D."/>
            <person name="Ravi V."/>
            <person name="Vij S."/>
            <person name="Kapur A."/>
            <person name="Khurana P."/>
            <person name="Khurana P."/>
            <person name="Khurana J.P."/>
            <person name="Tyagi A.K."/>
            <person name="Gaikwad K."/>
            <person name="Singh A."/>
            <person name="Dalal V."/>
            <person name="Srivastava S."/>
            <person name="Dixit A."/>
            <person name="Pal A.K."/>
            <person name="Ghazi I.A."/>
            <person name="Yadav M."/>
            <person name="Pandit A."/>
            <person name="Bhargava A."/>
            <person name="Sureshbabu K."/>
            <person name="Batra K."/>
            <person name="Sharma T.R."/>
            <person name="Mohapatra T."/>
            <person name="Singh N.K."/>
            <person name="Messing J."/>
            <person name="Nelson A.B."/>
            <person name="Fuks G."/>
            <person name="Kavchok S."/>
            <person name="Keizer G."/>
            <person name="Linton E."/>
            <person name="Llaca V."/>
            <person name="Song R."/>
            <person name="Tanyolac B."/>
            <person name="Young S."/>
            <person name="Ho-Il K."/>
            <person name="Hahn J.H."/>
            <person name="Sangsakoo G."/>
            <person name="Vanavichit A."/>
            <person name="de Mattos Luiz.A.T."/>
            <person name="Zimmer P.D."/>
            <person name="Malone G."/>
            <person name="Dellagostin O."/>
            <person name="de Oliveira A.C."/>
            <person name="Bevan M."/>
            <person name="Bancroft I."/>
            <person name="Minx P."/>
            <person name="Cordum H."/>
            <person name="Wilson R."/>
            <person name="Cheng Z."/>
            <person name="Jin W."/>
            <person name="Jiang J."/>
            <person name="Leong S.A."/>
            <person name="Iwama H."/>
            <person name="Gojobori T."/>
            <person name="Itoh T."/>
            <person name="Niimura Y."/>
            <person name="Fujii Y."/>
            <person name="Habara T."/>
            <person name="Sakai H."/>
            <person name="Sato Y."/>
            <person name="Wilson G."/>
            <person name="Kumar K."/>
            <person name="McCouch S."/>
            <person name="Juretic N."/>
            <person name="Hoen D."/>
            <person name="Wright S."/>
            <person name="Bruskiewich R."/>
            <person name="Bureau T."/>
            <person name="Miyao A."/>
            <person name="Hirochika H."/>
            <person name="Nishikawa T."/>
            <person name="Kadowaki K."/>
            <person name="Sugiura M."/>
            <person name="Burr B."/>
            <person name="Sasaki T."/>
        </authorList>
    </citation>
    <scope>NUCLEOTIDE SEQUENCE [LARGE SCALE GENOMIC DNA]</scope>
    <source>
        <strain evidence="3">cv. Nipponbare</strain>
    </source>
</reference>
<gene>
    <name evidence="2" type="primary">OSJNBa0066B06.116</name>
</gene>
<feature type="region of interest" description="Disordered" evidence="1">
    <location>
        <begin position="58"/>
        <end position="122"/>
    </location>
</feature>
<dbReference type="EMBL" id="AP005168">
    <property type="protein sequence ID" value="BAC45171.1"/>
    <property type="molecule type" value="Genomic_DNA"/>
</dbReference>
<sequence>MEALLASVWFGDKVGWRVASIGVEELVGASRGEAKAGRGRAATVAKVAAGADERQRSFTEAEAVADKVAAGRGGGDGRGRGGGQARRRRRSRTRRRLVPEATRSRRRGEARTSGGDQSRRWRWRRLQTRRRLGAEAAVVADEVAPSPRGRGGRRGEARRGRAVTVRLRRWRRLRMRRWLGAVAVAGCGGGRGRGQAASIVDELMPCTRPSNCDDDRDGDNDDNDGATSTSQIHRCWALGGPRLQQQRLATMRATAKEGMATMTTRGLRIGGGSPYPLARRLDSNGIDNAQEGGGARADVGSCGEGRSNTSSVGEHQIRRLALPIHRDDDHDIKCVEDDSDL</sequence>
<feature type="compositionally biased region" description="Gly residues" evidence="1">
    <location>
        <begin position="71"/>
        <end position="84"/>
    </location>
</feature>
<accession>Q8GVJ3</accession>